<dbReference type="PANTHER" id="PTHR37426:SF1">
    <property type="entry name" value="RIBOSOMAL RNA LARGE SUBUNIT METHYLTRANSFERASE J"/>
    <property type="match status" value="1"/>
</dbReference>
<keyword evidence="5 6" id="KW-0694">RNA-binding</keyword>
<dbReference type="GO" id="GO:0070475">
    <property type="term" value="P:rRNA base methylation"/>
    <property type="evidence" value="ECO:0007669"/>
    <property type="project" value="UniProtKB-UniRule"/>
</dbReference>
<comment type="function">
    <text evidence="6">Specifically methylates the adenine in position 2030 of 23S rRNA.</text>
</comment>
<dbReference type="PANTHER" id="PTHR37426">
    <property type="entry name" value="RIBOSOMAL RNA LARGE SUBUNIT METHYLTRANSFERASE J"/>
    <property type="match status" value="1"/>
</dbReference>
<organism evidence="7 8">
    <name type="scientific">Orbus hercynius</name>
    <dbReference type="NCBI Taxonomy" id="593135"/>
    <lineage>
        <taxon>Bacteria</taxon>
        <taxon>Pseudomonadati</taxon>
        <taxon>Pseudomonadota</taxon>
        <taxon>Gammaproteobacteria</taxon>
        <taxon>Orbales</taxon>
        <taxon>Orbaceae</taxon>
        <taxon>Orbus</taxon>
    </lineage>
</organism>
<feature type="binding site" evidence="6">
    <location>
        <position position="58"/>
    </location>
    <ligand>
        <name>S-adenosyl-L-methionine</name>
        <dbReference type="ChEBI" id="CHEBI:59789"/>
    </ligand>
</feature>
<dbReference type="HAMAP" id="MF_00934">
    <property type="entry name" value="23SrRNA_methyltr_J"/>
    <property type="match status" value="1"/>
</dbReference>
<dbReference type="GO" id="GO:0036307">
    <property type="term" value="F:23S rRNA (adenine(2030)-N(6))-methyltransferase activity"/>
    <property type="evidence" value="ECO:0007669"/>
    <property type="project" value="UniProtKB-UniRule"/>
</dbReference>
<evidence type="ECO:0000256" key="6">
    <source>
        <dbReference type="HAMAP-Rule" id="MF_00934"/>
    </source>
</evidence>
<comment type="caution">
    <text evidence="7">The sequence shown here is derived from an EMBL/GenBank/DDBJ whole genome shotgun (WGS) entry which is preliminary data.</text>
</comment>
<comment type="subunit">
    <text evidence="6">Monomer.</text>
</comment>
<dbReference type="FunFam" id="3.40.50.150:FF:000037">
    <property type="entry name" value="Ribosomal RNA large subunit methyltransferase J"/>
    <property type="match status" value="1"/>
</dbReference>
<feature type="binding site" evidence="6">
    <location>
        <begin position="159"/>
        <end position="160"/>
    </location>
    <ligand>
        <name>S-adenosyl-L-methionine</name>
        <dbReference type="ChEBI" id="CHEBI:59789"/>
    </ligand>
</feature>
<evidence type="ECO:0000256" key="4">
    <source>
        <dbReference type="ARBA" id="ARBA00022691"/>
    </source>
</evidence>
<feature type="binding site" evidence="6">
    <location>
        <position position="116"/>
    </location>
    <ligand>
        <name>S-adenosyl-L-methionine</name>
        <dbReference type="ChEBI" id="CHEBI:59789"/>
    </ligand>
</feature>
<evidence type="ECO:0000256" key="1">
    <source>
        <dbReference type="ARBA" id="ARBA00022552"/>
    </source>
</evidence>
<dbReference type="Pfam" id="PF04378">
    <property type="entry name" value="RsmJ"/>
    <property type="match status" value="1"/>
</dbReference>
<dbReference type="InterPro" id="IPR029063">
    <property type="entry name" value="SAM-dependent_MTases_sf"/>
</dbReference>
<keyword evidence="1 6" id="KW-0698">rRNA processing</keyword>
<proteinExistence type="inferred from homology"/>
<accession>A0A495RHU6</accession>
<keyword evidence="4 6" id="KW-0949">S-adenosyl-L-methionine</keyword>
<dbReference type="EMBL" id="RBWY01000001">
    <property type="protein sequence ID" value="RKS86834.1"/>
    <property type="molecule type" value="Genomic_DNA"/>
</dbReference>
<feature type="site" description="Interaction with substrate rRNA" evidence="6">
    <location>
        <position position="20"/>
    </location>
</feature>
<gene>
    <name evidence="6" type="primary">rlmJ</name>
    <name evidence="7" type="ORF">DES39_0037</name>
</gene>
<evidence type="ECO:0000256" key="5">
    <source>
        <dbReference type="ARBA" id="ARBA00022884"/>
    </source>
</evidence>
<keyword evidence="8" id="KW-1185">Reference proteome</keyword>
<comment type="similarity">
    <text evidence="6">Belongs to the RlmJ family.</text>
</comment>
<evidence type="ECO:0000256" key="3">
    <source>
        <dbReference type="ARBA" id="ARBA00022679"/>
    </source>
</evidence>
<dbReference type="GO" id="GO:0005829">
    <property type="term" value="C:cytosol"/>
    <property type="evidence" value="ECO:0007669"/>
    <property type="project" value="TreeGrafter"/>
</dbReference>
<feature type="binding site" evidence="6">
    <location>
        <position position="134"/>
    </location>
    <ligand>
        <name>S-adenosyl-L-methionine</name>
        <dbReference type="ChEBI" id="CHEBI:59789"/>
    </ligand>
</feature>
<keyword evidence="3 6" id="KW-0808">Transferase</keyword>
<dbReference type="SUPFAM" id="SSF53335">
    <property type="entry name" value="S-adenosyl-L-methionine-dependent methyltransferases"/>
    <property type="match status" value="1"/>
</dbReference>
<keyword evidence="2 6" id="KW-0489">Methyltransferase</keyword>
<dbReference type="InterPro" id="IPR007473">
    <property type="entry name" value="RlmJ"/>
</dbReference>
<evidence type="ECO:0000313" key="8">
    <source>
        <dbReference type="Proteomes" id="UP000278542"/>
    </source>
</evidence>
<dbReference type="EC" id="2.1.1.266" evidence="6"/>
<dbReference type="Proteomes" id="UP000278542">
    <property type="component" value="Unassembled WGS sequence"/>
</dbReference>
<evidence type="ECO:0000256" key="2">
    <source>
        <dbReference type="ARBA" id="ARBA00022603"/>
    </source>
</evidence>
<feature type="active site" description="Proton acceptor" evidence="6">
    <location>
        <position position="180"/>
    </location>
</feature>
<feature type="binding site" evidence="6">
    <location>
        <position position="180"/>
    </location>
    <ligand>
        <name>S-adenosyl-L-methionine</name>
        <dbReference type="ChEBI" id="CHEBI:59789"/>
    </ligand>
</feature>
<reference evidence="7 8" key="1">
    <citation type="submission" date="2018-10" db="EMBL/GenBank/DDBJ databases">
        <title>Genomic Encyclopedia of Type Strains, Phase IV (KMG-IV): sequencing the most valuable type-strain genomes for metagenomic binning, comparative biology and taxonomic classification.</title>
        <authorList>
            <person name="Goeker M."/>
        </authorList>
    </citation>
    <scope>NUCLEOTIDE SEQUENCE [LARGE SCALE GENOMIC DNA]</scope>
    <source>
        <strain evidence="7 8">DSM 22228</strain>
    </source>
</reference>
<evidence type="ECO:0000313" key="7">
    <source>
        <dbReference type="EMBL" id="RKS86834.1"/>
    </source>
</evidence>
<dbReference type="AlphaFoldDB" id="A0A495RHU6"/>
<comment type="catalytic activity">
    <reaction evidence="6">
        <text>adenosine(2030) in 23S rRNA + S-adenosyl-L-methionine = N(6)-methyladenosine(2030) in 23S rRNA + S-adenosyl-L-homocysteine + H(+)</text>
        <dbReference type="Rhea" id="RHEA:43736"/>
        <dbReference type="Rhea" id="RHEA-COMP:10668"/>
        <dbReference type="Rhea" id="RHEA-COMP:10669"/>
        <dbReference type="ChEBI" id="CHEBI:15378"/>
        <dbReference type="ChEBI" id="CHEBI:57856"/>
        <dbReference type="ChEBI" id="CHEBI:59789"/>
        <dbReference type="ChEBI" id="CHEBI:74411"/>
        <dbReference type="ChEBI" id="CHEBI:74449"/>
        <dbReference type="EC" id="2.1.1.266"/>
    </reaction>
</comment>
<feature type="binding site" evidence="6">
    <location>
        <position position="35"/>
    </location>
    <ligand>
        <name>S-adenosyl-L-methionine</name>
        <dbReference type="ChEBI" id="CHEBI:59789"/>
    </ligand>
</feature>
<protein>
    <recommendedName>
        <fullName evidence="6">Ribosomal RNA large subunit methyltransferase J</fullName>
        <ecNumber evidence="6">2.1.1.266</ecNumber>
    </recommendedName>
    <alternativeName>
        <fullName evidence="6">23S rRNA (adenine(2030)-N6)-methyltransferase</fullName>
    </alternativeName>
    <alternativeName>
        <fullName evidence="6">23S rRNA m6A2030 methyltransferase</fullName>
    </alternativeName>
</protein>
<sequence length="297" mass="34439">MNSYILTVMLLDLEIKMLSYRHSYHAGNHADVLKHIVLTLCLESLKEKDKPFLYLDTHSGAGRYLLQSEHAEKTGEYLSGIAKLWEQPEIIDLLQPYFSVLKYYNRNPALKYYPGSPLIAKQLLRPQDKLVLTEIHSSDYPLLRQEFSKDHRAQVTKQDGFLQLKSKLPPESRRGLILIDPSYEIKDDYQKIAHALLEGYKRFSTGIYLIWYPVVSRKQTQHMIDDIIKTGIKRIVQIELAIRPDNNQKGMTASGMIVVNPPWKLKQQMHTILPWLQEILDPHHMGKITVNELVPES</sequence>
<dbReference type="GO" id="GO:0003723">
    <property type="term" value="F:RNA binding"/>
    <property type="evidence" value="ECO:0007669"/>
    <property type="project" value="UniProtKB-UniRule"/>
</dbReference>
<dbReference type="Gene3D" id="3.40.50.150">
    <property type="entry name" value="Vaccinia Virus protein VP39"/>
    <property type="match status" value="1"/>
</dbReference>
<name>A0A495RHU6_9GAMM</name>